<dbReference type="PANTHER" id="PTHR10500">
    <property type="entry name" value="BETA-MICROSEMINOPROTEIN"/>
    <property type="match status" value="1"/>
</dbReference>
<evidence type="ECO:0000256" key="3">
    <source>
        <dbReference type="ARBA" id="ARBA00022525"/>
    </source>
</evidence>
<evidence type="ECO:0000313" key="5">
    <source>
        <dbReference type="EMBL" id="KFW92582.1"/>
    </source>
</evidence>
<keyword evidence="4" id="KW-1015">Disulfide bond</keyword>
<proteinExistence type="inferred from homology"/>
<reference evidence="5 6" key="1">
    <citation type="submission" date="2014-04" db="EMBL/GenBank/DDBJ databases">
        <title>Genome evolution of avian class.</title>
        <authorList>
            <person name="Zhang G."/>
            <person name="Li C."/>
        </authorList>
    </citation>
    <scope>NUCLEOTIDE SEQUENCE [LARGE SCALE GENOMIC DNA]</scope>
    <source>
        <strain evidence="5">BGI_N336</strain>
    </source>
</reference>
<dbReference type="Proteomes" id="UP000053238">
    <property type="component" value="Unassembled WGS sequence"/>
</dbReference>
<evidence type="ECO:0000313" key="6">
    <source>
        <dbReference type="Proteomes" id="UP000053238"/>
    </source>
</evidence>
<evidence type="ECO:0000256" key="2">
    <source>
        <dbReference type="ARBA" id="ARBA00010352"/>
    </source>
</evidence>
<dbReference type="PANTHER" id="PTHR10500:SF7">
    <property type="entry name" value="BETA-MICROSEMINOPROTEIN"/>
    <property type="match status" value="1"/>
</dbReference>
<dbReference type="InterPro" id="IPR008735">
    <property type="entry name" value="PSP94"/>
</dbReference>
<comment type="subcellular location">
    <subcellularLocation>
        <location evidence="1">Secreted</location>
    </subcellularLocation>
</comment>
<keyword evidence="3" id="KW-0964">Secreted</keyword>
<evidence type="ECO:0000256" key="4">
    <source>
        <dbReference type="ARBA" id="ARBA00023157"/>
    </source>
</evidence>
<dbReference type="EMBL" id="KL434864">
    <property type="protein sequence ID" value="KFW92582.1"/>
    <property type="molecule type" value="Genomic_DNA"/>
</dbReference>
<protein>
    <submittedName>
        <fullName evidence="5">Beta-microseminoprotein</fullName>
    </submittedName>
</protein>
<feature type="non-terminal residue" evidence="5">
    <location>
        <position position="1"/>
    </location>
</feature>
<name>A0A093R8Z5_PHACA</name>
<comment type="similarity">
    <text evidence="2">Belongs to the beta-microseminoprotein family.</text>
</comment>
<organism evidence="5 6">
    <name type="scientific">Phalacrocorax carbo</name>
    <name type="common">Great cormorant</name>
    <name type="synonym">Pelecanus carbo</name>
    <dbReference type="NCBI Taxonomy" id="9209"/>
    <lineage>
        <taxon>Eukaryota</taxon>
        <taxon>Metazoa</taxon>
        <taxon>Chordata</taxon>
        <taxon>Craniata</taxon>
        <taxon>Vertebrata</taxon>
        <taxon>Euteleostomi</taxon>
        <taxon>Archelosauria</taxon>
        <taxon>Archosauria</taxon>
        <taxon>Dinosauria</taxon>
        <taxon>Saurischia</taxon>
        <taxon>Theropoda</taxon>
        <taxon>Coelurosauria</taxon>
        <taxon>Aves</taxon>
        <taxon>Neognathae</taxon>
        <taxon>Neoaves</taxon>
        <taxon>Aequornithes</taxon>
        <taxon>Suliformes</taxon>
        <taxon>Phalacrocoracidae</taxon>
        <taxon>Phalacrocorax</taxon>
    </lineage>
</organism>
<keyword evidence="6" id="KW-1185">Reference proteome</keyword>
<dbReference type="Pfam" id="PF05825">
    <property type="entry name" value="PSP94"/>
    <property type="match status" value="1"/>
</dbReference>
<dbReference type="Gene3D" id="2.20.25.590">
    <property type="match status" value="1"/>
</dbReference>
<feature type="non-terminal residue" evidence="5">
    <location>
        <position position="76"/>
    </location>
</feature>
<accession>A0A093R8Z5</accession>
<dbReference type="Gene3D" id="2.10.70.10">
    <property type="entry name" value="Complement Module, domain 1"/>
    <property type="match status" value="1"/>
</dbReference>
<dbReference type="AlphaFoldDB" id="A0A093R8Z5"/>
<evidence type="ECO:0000256" key="1">
    <source>
        <dbReference type="ARBA" id="ARBA00004613"/>
    </source>
</evidence>
<sequence length="76" mass="8688">GCILEGKLYPYGEIPRTHNCLRCSCSQKAMLCCSIFHTPIGYDKDNCQVIFNDQTCDYDVVEKSDPSKKCRVYSRV</sequence>
<gene>
    <name evidence="5" type="ORF">N336_02190</name>
</gene>
<dbReference type="GO" id="GO:0005576">
    <property type="term" value="C:extracellular region"/>
    <property type="evidence" value="ECO:0007669"/>
    <property type="project" value="UniProtKB-SubCell"/>
</dbReference>